<proteinExistence type="predicted"/>
<accession>A0A0K2B3T2</accession>
<feature type="compositionally biased region" description="Low complexity" evidence="1">
    <location>
        <begin position="1"/>
        <end position="26"/>
    </location>
</feature>
<evidence type="ECO:0000256" key="1">
    <source>
        <dbReference type="SAM" id="MobiDB-lite"/>
    </source>
</evidence>
<sequence>MPSTTGRSAASTASRSTSLAASGAGSFTRCLPVRVSESGETTRPASGRTVQSRDHGPIGPIGPITVSGRREDVRNRPHPSGREPKECMARRGYVARSRAAGPAGDYWSFQWTGTALGGGPAAGTHRRHGPVAAPPGPTPLGTLLTAQPLTRRSIRPCPRTPSPRSCAATVPRSPTRSATRCATRSGSGRTSEGPAGTRGCGSHTRTTSATTGR</sequence>
<feature type="compositionally biased region" description="Polar residues" evidence="1">
    <location>
        <begin position="203"/>
        <end position="213"/>
    </location>
</feature>
<feature type="compositionally biased region" description="Low complexity" evidence="1">
    <location>
        <begin position="153"/>
        <end position="166"/>
    </location>
</feature>
<feature type="compositionally biased region" description="Polar residues" evidence="1">
    <location>
        <begin position="172"/>
        <end position="190"/>
    </location>
</feature>
<dbReference type="KEGG" id="samb:SAM23877_6707"/>
<dbReference type="Proteomes" id="UP000061018">
    <property type="component" value="Chromosome"/>
</dbReference>
<reference evidence="3" key="1">
    <citation type="journal article" date="2015" name="J. Biotechnol.">
        <title>Complete genome sequence of Streptomyces ambofaciens ATCC 23877, the spiramycin producer.</title>
        <authorList>
            <person name="Thibessard A."/>
            <person name="Haas D."/>
            <person name="Gerbaud C."/>
            <person name="Aigle B."/>
            <person name="Lautru S."/>
            <person name="Pernodet J.L."/>
            <person name="Leblond P."/>
        </authorList>
    </citation>
    <scope>NUCLEOTIDE SEQUENCE [LARGE SCALE GENOMIC DNA]</scope>
    <source>
        <strain evidence="3">ATCC 23877 / 3486 / DSM 40053 / JCM 4204 / NBRC 12836 / NRRL B-2516</strain>
    </source>
</reference>
<dbReference type="AlphaFoldDB" id="A0A0K2B3T2"/>
<feature type="region of interest" description="Disordered" evidence="1">
    <location>
        <begin position="153"/>
        <end position="213"/>
    </location>
</feature>
<organism evidence="2 3">
    <name type="scientific">Streptomyces ambofaciens (strain ATCC 23877 / 3486 / DSM 40053 / JCM 4204 / NBRC 12836 / NRRL B-2516)</name>
    <dbReference type="NCBI Taxonomy" id="278992"/>
    <lineage>
        <taxon>Bacteria</taxon>
        <taxon>Bacillati</taxon>
        <taxon>Actinomycetota</taxon>
        <taxon>Actinomycetes</taxon>
        <taxon>Kitasatosporales</taxon>
        <taxon>Streptomycetaceae</taxon>
        <taxon>Streptomyces</taxon>
    </lineage>
</organism>
<gene>
    <name evidence="2" type="ORF">SAM23877_6707</name>
</gene>
<name>A0A0K2B3T2_STRA7</name>
<evidence type="ECO:0000313" key="3">
    <source>
        <dbReference type="Proteomes" id="UP000061018"/>
    </source>
</evidence>
<dbReference type="EMBL" id="CP012382">
    <property type="protein sequence ID" value="AKZ59752.1"/>
    <property type="molecule type" value="Genomic_DNA"/>
</dbReference>
<feature type="region of interest" description="Disordered" evidence="1">
    <location>
        <begin position="118"/>
        <end position="140"/>
    </location>
</feature>
<protein>
    <submittedName>
        <fullName evidence="2">Uncharacterized protein</fullName>
    </submittedName>
</protein>
<feature type="region of interest" description="Disordered" evidence="1">
    <location>
        <begin position="1"/>
        <end position="88"/>
    </location>
</feature>
<feature type="compositionally biased region" description="Basic and acidic residues" evidence="1">
    <location>
        <begin position="68"/>
        <end position="88"/>
    </location>
</feature>
<evidence type="ECO:0000313" key="2">
    <source>
        <dbReference type="EMBL" id="AKZ59752.1"/>
    </source>
</evidence>
<feature type="compositionally biased region" description="Polar residues" evidence="1">
    <location>
        <begin position="38"/>
        <end position="50"/>
    </location>
</feature>